<dbReference type="InterPro" id="IPR000949">
    <property type="entry name" value="ELM2_dom"/>
</dbReference>
<dbReference type="CDD" id="cd11661">
    <property type="entry name" value="SANT_MTA3_like"/>
    <property type="match status" value="1"/>
</dbReference>
<feature type="region of interest" description="Disordered" evidence="15">
    <location>
        <begin position="1133"/>
        <end position="1156"/>
    </location>
</feature>
<sequence>MDTSCKETGGARNSPASKNGCAAQHHEDENASSDMNEVDFDKNDQDSVQGSPKSSDKKKVVKKKVSKPSAKLILDKKKLEQYVGEGEVLVPVPRARRRLKGNDLGYMVKCGEDVVRYIDKDGIVYNPNDTAYLQNREKGKPYFVCAIQRFNLTKRDTLMVGIKWFFRLSEVPGSVYHHLTLDRELHRKNGEDFIHDTSIQQRELFSSEATDTLPITSLRGKCHVVQYTDLRSACSFVPSPDHFFYILAYRPDNRRLATTQGEIRVGPSHQARLPECKPDTNPADMPEKCEHREEIRWRPNRVVDGDLLMYLGAARSIAAFAGMCGGTAEDRCEAEAMDETTANALDTLHKHNYDTSKSLQALVKGPSVMYTEKKWNEEDIKRFAKGLRHLGKNFFKIRKEHLPHKDTSELVEFYYFWKKSPAANNSRPTYRSRHRRQLKRQSPRNNQPDNEVSTGSESAGEESEESDASRDVASRCQRCFTTSSKDWHNVKEGGVLCTKCRLSYKKYGEESGVDSPPPSTSPDQYFNPVPEDEESTPSKHNMRTRRSNNTSSTNGKKKEINSVSSPDVETAQSTNTTPQTTNNNKGARKSPTIPTADKEIRKSSQKNKDSSSGKTKKRKLNTEDNGARVSKKKKDRSESESGTESSSVSGTEDLGNEADSDDNIQEELSSSSRPSSPSSVERGFKPLQPQPPTPGTLQVVPTPGSPNNKPVTSPETVLPSVTPAINTLPPVSTPVQVTVTKPQPVLQTVPTLQTTQQFQPFVQTSVVTQALPSQTASLGQGNLVSASTTPTPPASVTPSGGNTHHRPVRHSSPLPVFKPGITAPVNITNLGALTSGSQGSLVAPSTCNLSSPLVVPTPPLSRASSTGTFIPQTELSVPNLSTVTTATPKTTTAPSSVDTVISSSPLTSRSTVISTSNNSSSINFNHSLSRMQDPNEEQDKKPIVPAFLPPPPGSVPFSYHHPYYFGPHPGAAHLPHLHPPMGMAVPSAVVGNPHQPPPVPSLVPIKKEPHSPPPPLKPSEKASDLSTGSSSHHLHRPHPENPGKLPHSYSQPSLSSSAPLPPPPLTVIDPRDSIIKSEDLSKPDPYSKDSHRGLQQSPHRPDSLPPSVLHRDSRLDSRLDNLSVLQESRAIGLAGGLNPPPGSQLHKDDPRSLPAAFQPYSHHTLATSSSVGLSHHSVSSVLQVPQPHLSADQSHMASTLHPSQSHMSDSGHHPMSRSMPDMENVIKKEPINVDEIDVDEDEDDGIRGGSLTPGPTPTPCNREIYKSKNAIFVKIFDRGDRNQCTRTDFIFRPLSDSSLAKKREERSRKPSQSSAMKEEKKRVETPPRALSASEGQKSSSSSGSSSGNPHGMSVGGGGFQERHTPRPFADTPALRQLHEYARPHVYAREGLEDGWPSLRFTGQDLRSPYTIPGLAHHPQMDPLMGYRLGMFPPGSRERLEMELERDKRERDAREREMRERELRDLELREKMKQDMELKPEMEHLLLPYLGLDRLLPPGAANQLTDPNWLDLQRRMVFPPGTAGHLIPHAGPSGAGSHLPGVYPPVSLASDLLAREREKLDRLDGAAASSASANSSTEHLSSRMVYQYYSQRLTSEQHVFMQRVVNECYLRTKPESRPIIDPNHLIYQFSRADPLAAGPGASVPGGANNPLSVLPSGVPHPLLAAANNREELLQRELYSRGGPFLDPALAQQLHAQAAAHEALVQRHIAMERERFGSSGHLPH</sequence>
<organism evidence="20 21">
    <name type="scientific">Biomphalaria glabrata</name>
    <name type="common">Bloodfluke planorb</name>
    <name type="synonym">Freshwater snail</name>
    <dbReference type="NCBI Taxonomy" id="6526"/>
    <lineage>
        <taxon>Eukaryota</taxon>
        <taxon>Metazoa</taxon>
        <taxon>Spiralia</taxon>
        <taxon>Lophotrochozoa</taxon>
        <taxon>Mollusca</taxon>
        <taxon>Gastropoda</taxon>
        <taxon>Heterobranchia</taxon>
        <taxon>Euthyneura</taxon>
        <taxon>Panpulmonata</taxon>
        <taxon>Hygrophila</taxon>
        <taxon>Lymnaeoidea</taxon>
        <taxon>Planorbidae</taxon>
        <taxon>Biomphalaria</taxon>
    </lineage>
</organism>
<feature type="domain" description="BAH" evidence="17">
    <location>
        <begin position="123"/>
        <end position="260"/>
    </location>
</feature>
<feature type="domain" description="ELM2" evidence="18">
    <location>
        <begin position="261"/>
        <end position="366"/>
    </location>
</feature>
<evidence type="ECO:0000256" key="4">
    <source>
        <dbReference type="ARBA" id="ARBA00022723"/>
    </source>
</evidence>
<dbReference type="SMART" id="SM00717">
    <property type="entry name" value="SANT"/>
    <property type="match status" value="1"/>
</dbReference>
<feature type="compositionally biased region" description="Low complexity" evidence="15">
    <location>
        <begin position="640"/>
        <end position="652"/>
    </location>
</feature>
<keyword evidence="5 13" id="KW-0863">Zinc-finger</keyword>
<evidence type="ECO:0000259" key="18">
    <source>
        <dbReference type="PROSITE" id="PS51156"/>
    </source>
</evidence>
<feature type="domain" description="GATA-type" evidence="16">
    <location>
        <begin position="470"/>
        <end position="508"/>
    </location>
</feature>
<keyword evidence="11" id="KW-0804">Transcription</keyword>
<reference evidence="21" key="1">
    <citation type="submission" date="2025-08" db="UniProtKB">
        <authorList>
            <consortium name="RefSeq"/>
        </authorList>
    </citation>
    <scope>IDENTIFICATION</scope>
</reference>
<dbReference type="SMART" id="SM00439">
    <property type="entry name" value="BAH"/>
    <property type="match status" value="1"/>
</dbReference>
<dbReference type="InterPro" id="IPR001025">
    <property type="entry name" value="BAH_dom"/>
</dbReference>
<feature type="compositionally biased region" description="Polar residues" evidence="15">
    <location>
        <begin position="561"/>
        <end position="573"/>
    </location>
</feature>
<dbReference type="GO" id="GO:0005634">
    <property type="term" value="C:nucleus"/>
    <property type="evidence" value="ECO:0007669"/>
    <property type="project" value="UniProtKB-SubCell"/>
</dbReference>
<name>A0A9W2YQ93_BIOGL</name>
<dbReference type="SMART" id="SM00401">
    <property type="entry name" value="ZnF_GATA"/>
    <property type="match status" value="1"/>
</dbReference>
<feature type="compositionally biased region" description="Low complexity" evidence="15">
    <location>
        <begin position="1045"/>
        <end position="1058"/>
    </location>
</feature>
<evidence type="ECO:0000256" key="14">
    <source>
        <dbReference type="SAM" id="Coils"/>
    </source>
</evidence>
<dbReference type="SMART" id="SM01189">
    <property type="entry name" value="ELM2"/>
    <property type="match status" value="1"/>
</dbReference>
<dbReference type="Gene3D" id="2.30.30.490">
    <property type="match status" value="1"/>
</dbReference>
<keyword evidence="20" id="KW-1185">Reference proteome</keyword>
<feature type="compositionally biased region" description="Low complexity" evidence="15">
    <location>
        <begin position="1331"/>
        <end position="1352"/>
    </location>
</feature>
<evidence type="ECO:0000256" key="2">
    <source>
        <dbReference type="ARBA" id="ARBA00022499"/>
    </source>
</evidence>
<keyword evidence="12" id="KW-0539">Nucleus</keyword>
<feature type="compositionally biased region" description="Acidic residues" evidence="15">
    <location>
        <begin position="654"/>
        <end position="665"/>
    </location>
</feature>
<evidence type="ECO:0000256" key="12">
    <source>
        <dbReference type="ARBA" id="ARBA00023242"/>
    </source>
</evidence>
<keyword evidence="7" id="KW-0832">Ubl conjugation</keyword>
<dbReference type="PANTHER" id="PTHR13859">
    <property type="entry name" value="ATROPHIN-RELATED"/>
    <property type="match status" value="1"/>
</dbReference>
<feature type="region of interest" description="Disordered" evidence="15">
    <location>
        <begin position="986"/>
        <end position="1110"/>
    </location>
</feature>
<keyword evidence="8" id="KW-0007">Acetylation</keyword>
<evidence type="ECO:0000256" key="1">
    <source>
        <dbReference type="ARBA" id="ARBA00004123"/>
    </source>
</evidence>
<dbReference type="InterPro" id="IPR043151">
    <property type="entry name" value="BAH_sf"/>
</dbReference>
<dbReference type="GO" id="GO:0008270">
    <property type="term" value="F:zinc ion binding"/>
    <property type="evidence" value="ECO:0007669"/>
    <property type="project" value="UniProtKB-KW"/>
</dbReference>
<feature type="domain" description="SANT" evidence="19">
    <location>
        <begin position="373"/>
        <end position="422"/>
    </location>
</feature>
<evidence type="ECO:0000256" key="10">
    <source>
        <dbReference type="ARBA" id="ARBA00023125"/>
    </source>
</evidence>
<dbReference type="Pfam" id="PF01448">
    <property type="entry name" value="ELM2"/>
    <property type="match status" value="1"/>
</dbReference>
<evidence type="ECO:0000256" key="9">
    <source>
        <dbReference type="ARBA" id="ARBA00023015"/>
    </source>
</evidence>
<feature type="region of interest" description="Disordered" evidence="15">
    <location>
        <begin position="424"/>
        <end position="472"/>
    </location>
</feature>
<comment type="subcellular location">
    <subcellularLocation>
        <location evidence="1">Nucleus</location>
    </subcellularLocation>
</comment>
<feature type="compositionally biased region" description="Low complexity" evidence="15">
    <location>
        <begin position="669"/>
        <end position="679"/>
    </location>
</feature>
<feature type="compositionally biased region" description="Basic and acidic residues" evidence="15">
    <location>
        <begin position="596"/>
        <end position="611"/>
    </location>
</feature>
<dbReference type="Gene3D" id="3.30.50.10">
    <property type="entry name" value="Erythroid Transcription Factor GATA-1, subunit A"/>
    <property type="match status" value="1"/>
</dbReference>
<dbReference type="RefSeq" id="XP_055864913.1">
    <property type="nucleotide sequence ID" value="XM_056008938.1"/>
</dbReference>
<dbReference type="GeneID" id="106072847"/>
<dbReference type="Proteomes" id="UP001165740">
    <property type="component" value="Chromosome 13"/>
</dbReference>
<feature type="region of interest" description="Disordered" evidence="15">
    <location>
        <begin position="784"/>
        <end position="807"/>
    </location>
</feature>
<evidence type="ECO:0000259" key="17">
    <source>
        <dbReference type="PROSITE" id="PS51038"/>
    </source>
</evidence>
<evidence type="ECO:0000256" key="13">
    <source>
        <dbReference type="PROSITE-ProRule" id="PRU00094"/>
    </source>
</evidence>
<evidence type="ECO:0000256" key="3">
    <source>
        <dbReference type="ARBA" id="ARBA00022553"/>
    </source>
</evidence>
<evidence type="ECO:0000256" key="15">
    <source>
        <dbReference type="SAM" id="MobiDB-lite"/>
    </source>
</evidence>
<feature type="region of interest" description="Disordered" evidence="15">
    <location>
        <begin position="923"/>
        <end position="942"/>
    </location>
</feature>
<evidence type="ECO:0000256" key="7">
    <source>
        <dbReference type="ARBA" id="ARBA00022843"/>
    </source>
</evidence>
<accession>A0A9W2YQ93</accession>
<evidence type="ECO:0000256" key="6">
    <source>
        <dbReference type="ARBA" id="ARBA00022833"/>
    </source>
</evidence>
<dbReference type="InterPro" id="IPR009057">
    <property type="entry name" value="Homeodomain-like_sf"/>
</dbReference>
<dbReference type="SUPFAM" id="SSF57716">
    <property type="entry name" value="Glucocorticoid receptor-like (DNA-binding domain)"/>
    <property type="match status" value="1"/>
</dbReference>
<dbReference type="InterPro" id="IPR017884">
    <property type="entry name" value="SANT_dom"/>
</dbReference>
<dbReference type="GO" id="GO:0003682">
    <property type="term" value="F:chromatin binding"/>
    <property type="evidence" value="ECO:0007669"/>
    <property type="project" value="InterPro"/>
</dbReference>
<keyword evidence="14" id="KW-0175">Coiled coil</keyword>
<dbReference type="GO" id="GO:0003714">
    <property type="term" value="F:transcription corepressor activity"/>
    <property type="evidence" value="ECO:0007669"/>
    <property type="project" value="TreeGrafter"/>
</dbReference>
<dbReference type="InterPro" id="IPR000679">
    <property type="entry name" value="Znf_GATA"/>
</dbReference>
<keyword evidence="2" id="KW-1017">Isopeptide bond</keyword>
<feature type="compositionally biased region" description="Low complexity" evidence="15">
    <location>
        <begin position="574"/>
        <end position="584"/>
    </location>
</feature>
<dbReference type="Gene3D" id="4.10.1240.50">
    <property type="match status" value="1"/>
</dbReference>
<dbReference type="InterPro" id="IPR001005">
    <property type="entry name" value="SANT/Myb"/>
</dbReference>
<dbReference type="Pfam" id="PF00320">
    <property type="entry name" value="GATA"/>
    <property type="match status" value="1"/>
</dbReference>
<evidence type="ECO:0000259" key="16">
    <source>
        <dbReference type="PROSITE" id="PS50114"/>
    </source>
</evidence>
<keyword evidence="10" id="KW-0238">DNA-binding</keyword>
<keyword evidence="4" id="KW-0479">Metal-binding</keyword>
<dbReference type="InterPro" id="IPR013088">
    <property type="entry name" value="Znf_NHR/GATA"/>
</dbReference>
<evidence type="ECO:0000313" key="20">
    <source>
        <dbReference type="Proteomes" id="UP001165740"/>
    </source>
</evidence>
<dbReference type="SUPFAM" id="SSF46689">
    <property type="entry name" value="Homeodomain-like"/>
    <property type="match status" value="1"/>
</dbReference>
<feature type="region of interest" description="Disordered" evidence="15">
    <location>
        <begin position="508"/>
        <end position="726"/>
    </location>
</feature>
<feature type="compositionally biased region" description="Basic residues" evidence="15">
    <location>
        <begin position="430"/>
        <end position="442"/>
    </location>
</feature>
<keyword evidence="9" id="KW-0805">Transcription regulation</keyword>
<feature type="coiled-coil region" evidence="14">
    <location>
        <begin position="1436"/>
        <end position="1468"/>
    </location>
</feature>
<dbReference type="InterPro" id="IPR002951">
    <property type="entry name" value="Atrophin-like"/>
</dbReference>
<gene>
    <name evidence="21" type="primary">LOC106072847</name>
</gene>
<dbReference type="Pfam" id="PF01426">
    <property type="entry name" value="BAH"/>
    <property type="match status" value="1"/>
</dbReference>
<dbReference type="PANTHER" id="PTHR13859:SF11">
    <property type="entry name" value="GRUNGE, ISOFORM J"/>
    <property type="match status" value="1"/>
</dbReference>
<proteinExistence type="predicted"/>
<evidence type="ECO:0000256" key="11">
    <source>
        <dbReference type="ARBA" id="ARBA00023163"/>
    </source>
</evidence>
<keyword evidence="3" id="KW-0597">Phosphoprotein</keyword>
<feature type="region of interest" description="Disordered" evidence="15">
    <location>
        <begin position="1191"/>
        <end position="1216"/>
    </location>
</feature>
<dbReference type="PROSITE" id="PS50114">
    <property type="entry name" value="GATA_ZN_FINGER_2"/>
    <property type="match status" value="1"/>
</dbReference>
<feature type="compositionally biased region" description="Polar residues" evidence="15">
    <location>
        <begin position="1191"/>
        <end position="1208"/>
    </location>
</feature>
<evidence type="ECO:0000256" key="5">
    <source>
        <dbReference type="ARBA" id="ARBA00022771"/>
    </source>
</evidence>
<feature type="region of interest" description="Disordered" evidence="15">
    <location>
        <begin position="1234"/>
        <end position="1262"/>
    </location>
</feature>
<evidence type="ECO:0000259" key="19">
    <source>
        <dbReference type="PROSITE" id="PS51293"/>
    </source>
</evidence>
<dbReference type="FunFam" id="1.10.10.60:FF:000012">
    <property type="entry name" value="Metastasis-associated 1 family, member 3"/>
    <property type="match status" value="1"/>
</dbReference>
<feature type="compositionally biased region" description="Basic and acidic residues" evidence="15">
    <location>
        <begin position="1316"/>
        <end position="1325"/>
    </location>
</feature>
<dbReference type="GO" id="GO:0043565">
    <property type="term" value="F:sequence-specific DNA binding"/>
    <property type="evidence" value="ECO:0007669"/>
    <property type="project" value="InterPro"/>
</dbReference>
<feature type="region of interest" description="Disordered" evidence="15">
    <location>
        <begin position="1300"/>
        <end position="1368"/>
    </location>
</feature>
<feature type="compositionally biased region" description="Polar residues" evidence="15">
    <location>
        <begin position="705"/>
        <end position="715"/>
    </location>
</feature>
<dbReference type="PROSITE" id="PS51156">
    <property type="entry name" value="ELM2"/>
    <property type="match status" value="1"/>
</dbReference>
<keyword evidence="6" id="KW-0862">Zinc</keyword>
<dbReference type="Gene3D" id="1.10.10.60">
    <property type="entry name" value="Homeodomain-like"/>
    <property type="match status" value="1"/>
</dbReference>
<evidence type="ECO:0000313" key="21">
    <source>
        <dbReference type="RefSeq" id="XP_055864913.1"/>
    </source>
</evidence>
<feature type="compositionally biased region" description="Acidic residues" evidence="15">
    <location>
        <begin position="1234"/>
        <end position="1244"/>
    </location>
</feature>
<protein>
    <submittedName>
        <fullName evidence="21">Arginine-glutamic acid dipeptide repeats protein-like isoform X4</fullName>
    </submittedName>
</protein>
<dbReference type="PROSITE" id="PS51038">
    <property type="entry name" value="BAH"/>
    <property type="match status" value="1"/>
</dbReference>
<evidence type="ECO:0000256" key="8">
    <source>
        <dbReference type="ARBA" id="ARBA00022990"/>
    </source>
</evidence>
<feature type="region of interest" description="Disordered" evidence="15">
    <location>
        <begin position="1"/>
        <end position="62"/>
    </location>
</feature>
<dbReference type="PROSITE" id="PS51293">
    <property type="entry name" value="SANT"/>
    <property type="match status" value="1"/>
</dbReference>
<dbReference type="Pfam" id="PF03154">
    <property type="entry name" value="Atrophin-1"/>
    <property type="match status" value="1"/>
</dbReference>
<feature type="compositionally biased region" description="Basic and acidic residues" evidence="15">
    <location>
        <begin position="1069"/>
        <end position="1092"/>
    </location>
</feature>